<dbReference type="Proteomes" id="UP000789706">
    <property type="component" value="Unassembled WGS sequence"/>
</dbReference>
<dbReference type="AlphaFoldDB" id="A0A9N9B026"/>
<organism evidence="2 3">
    <name type="scientific">Diversispora eburnea</name>
    <dbReference type="NCBI Taxonomy" id="1213867"/>
    <lineage>
        <taxon>Eukaryota</taxon>
        <taxon>Fungi</taxon>
        <taxon>Fungi incertae sedis</taxon>
        <taxon>Mucoromycota</taxon>
        <taxon>Glomeromycotina</taxon>
        <taxon>Glomeromycetes</taxon>
        <taxon>Diversisporales</taxon>
        <taxon>Diversisporaceae</taxon>
        <taxon>Diversispora</taxon>
    </lineage>
</organism>
<comment type="caution">
    <text evidence="2">The sequence shown here is derived from an EMBL/GenBank/DDBJ whole genome shotgun (WGS) entry which is preliminary data.</text>
</comment>
<evidence type="ECO:0000313" key="2">
    <source>
        <dbReference type="EMBL" id="CAG8545944.1"/>
    </source>
</evidence>
<evidence type="ECO:0000313" key="3">
    <source>
        <dbReference type="Proteomes" id="UP000789706"/>
    </source>
</evidence>
<gene>
    <name evidence="2" type="ORF">DEBURN_LOCUS6854</name>
</gene>
<accession>A0A9N9B026</accession>
<reference evidence="2" key="1">
    <citation type="submission" date="2021-06" db="EMBL/GenBank/DDBJ databases">
        <authorList>
            <person name="Kallberg Y."/>
            <person name="Tangrot J."/>
            <person name="Rosling A."/>
        </authorList>
    </citation>
    <scope>NUCLEOTIDE SEQUENCE</scope>
    <source>
        <strain evidence="2">AZ414A</strain>
    </source>
</reference>
<feature type="region of interest" description="Disordered" evidence="1">
    <location>
        <begin position="1"/>
        <end position="21"/>
    </location>
</feature>
<evidence type="ECO:0000256" key="1">
    <source>
        <dbReference type="SAM" id="MobiDB-lite"/>
    </source>
</evidence>
<name>A0A9N9B026_9GLOM</name>
<proteinExistence type="predicted"/>
<keyword evidence="3" id="KW-1185">Reference proteome</keyword>
<protein>
    <submittedName>
        <fullName evidence="2">2315_t:CDS:1</fullName>
    </submittedName>
</protein>
<sequence>MLPTISITSATPTIPRSTPPISARLPFQQRQQQTQQLPSLRPDIKIKLEEPLPADDQYQYPQNQQFYQSEQYQFGLEQYQQYQIHQFEVEQYQLFEYYQQQFEYHQQQYIHQLQQSQFESPHQNVRIKLEEPADETVDQLDLTERFNKLSFNLYQ</sequence>
<dbReference type="EMBL" id="CAJVPK010000750">
    <property type="protein sequence ID" value="CAG8545944.1"/>
    <property type="molecule type" value="Genomic_DNA"/>
</dbReference>